<organism evidence="1">
    <name type="scientific">uncultured Dysgonomonas sp</name>
    <dbReference type="NCBI Taxonomy" id="206096"/>
    <lineage>
        <taxon>Bacteria</taxon>
        <taxon>Pseudomonadati</taxon>
        <taxon>Bacteroidota</taxon>
        <taxon>Bacteroidia</taxon>
        <taxon>Bacteroidales</taxon>
        <taxon>Dysgonomonadaceae</taxon>
        <taxon>Dysgonomonas</taxon>
        <taxon>environmental samples</taxon>
    </lineage>
</organism>
<dbReference type="EMBL" id="FLUL01000001">
    <property type="protein sequence ID" value="SBV97025.1"/>
    <property type="molecule type" value="Genomic_DNA"/>
</dbReference>
<evidence type="ECO:0000313" key="1">
    <source>
        <dbReference type="EMBL" id="SBV97025.1"/>
    </source>
</evidence>
<protein>
    <recommendedName>
        <fullName evidence="2">ATP-grasp domain-containing protein</fullName>
    </recommendedName>
</protein>
<dbReference type="AlphaFoldDB" id="A0A212JCP8"/>
<name>A0A212JCP8_9BACT</name>
<dbReference type="SUPFAM" id="SSF56059">
    <property type="entry name" value="Glutathione synthetase ATP-binding domain-like"/>
    <property type="match status" value="1"/>
</dbReference>
<proteinExistence type="predicted"/>
<gene>
    <name evidence="1" type="ORF">KL86DYS2_11199</name>
</gene>
<evidence type="ECO:0008006" key="2">
    <source>
        <dbReference type="Google" id="ProtNLM"/>
    </source>
</evidence>
<accession>A0A212JCP8</accession>
<reference evidence="1" key="1">
    <citation type="submission" date="2016-04" db="EMBL/GenBank/DDBJ databases">
        <authorList>
            <person name="Evans L.H."/>
            <person name="Alamgir A."/>
            <person name="Owens N."/>
            <person name="Weber N.D."/>
            <person name="Virtaneva K."/>
            <person name="Barbian K."/>
            <person name="Babar A."/>
            <person name="Rosenke K."/>
        </authorList>
    </citation>
    <scope>NUCLEOTIDE SEQUENCE</scope>
    <source>
        <strain evidence="1">86-2</strain>
    </source>
</reference>
<sequence length="397" mass="45401">MNIHYFNPGHETAVNNASPYYTPPANIAAMQEELSFLPAWYADRGDKVLVDSKDEVYYSYLTEKFSTLAQPVSENELKLYKDANVSLWGVSPQAIRYFEEQNKELEINLNIPQWSEEYKYLNSRLAARDCLSELINSIPLLSQAVIPQFYTNLDNINRAVNASAYQLLAKAPYSSSGRGLLWLPTTGLTRTENQILHGILKKQGSVSIERVLDKQMDFAMEFMADGKGNIAFAGYSLFYTNAKGGYEANYIGSQESIIEQLSEKISLDLLDSVKGKLINILSEKRTTLYNGCIGVDMLIYLEDNEYKLHPCVEINMRYNMGFLTCRLYENYIATQSCGKFYIDFKPKAEEMYNNHLLMEEKHPIRIENGRIISGYLSLCPINRSNRYRAYVLVEKGF</sequence>
<dbReference type="RefSeq" id="WP_296948198.1">
    <property type="nucleotide sequence ID" value="NZ_LT599021.1"/>
</dbReference>